<keyword evidence="1" id="KW-0812">Transmembrane</keyword>
<feature type="transmembrane region" description="Helical" evidence="1">
    <location>
        <begin position="13"/>
        <end position="32"/>
    </location>
</feature>
<accession>A0AAR5PK31</accession>
<name>A0AAR5PK31_DENPD</name>
<feature type="transmembrane region" description="Helical" evidence="1">
    <location>
        <begin position="52"/>
        <end position="72"/>
    </location>
</feature>
<dbReference type="AlphaFoldDB" id="A0AAR5PK31"/>
<dbReference type="EnsemblMetazoa" id="XM_019905836.1">
    <property type="protein sequence ID" value="XP_019761395.1"/>
    <property type="gene ID" value="LOC109538570"/>
</dbReference>
<proteinExistence type="predicted"/>
<keyword evidence="3" id="KW-1185">Reference proteome</keyword>
<evidence type="ECO:0000313" key="3">
    <source>
        <dbReference type="Proteomes" id="UP000019118"/>
    </source>
</evidence>
<dbReference type="GeneID" id="109538570"/>
<sequence length="139" mass="14923">MGKGKGVDINLDFVFRLLELILLIVGLAMFMISSGEFNFLMTFHEADLFEASDALCIAGSAFVILLLIMLSLQLVKGEEQEQKFLGWLALIGTILLLSTGIAVSVIGQHSSTNIILSGVMAIMGGLALLVEALKDFGVF</sequence>
<feature type="transmembrane region" description="Helical" evidence="1">
    <location>
        <begin position="113"/>
        <end position="133"/>
    </location>
</feature>
<dbReference type="KEGG" id="dpa:109538570"/>
<evidence type="ECO:0008006" key="4">
    <source>
        <dbReference type="Google" id="ProtNLM"/>
    </source>
</evidence>
<reference evidence="2" key="2">
    <citation type="submission" date="2024-08" db="UniProtKB">
        <authorList>
            <consortium name="EnsemblMetazoa"/>
        </authorList>
    </citation>
    <scope>IDENTIFICATION</scope>
</reference>
<evidence type="ECO:0000313" key="2">
    <source>
        <dbReference type="EnsemblMetazoa" id="XP_019761395.1"/>
    </source>
</evidence>
<keyword evidence="1" id="KW-1133">Transmembrane helix</keyword>
<evidence type="ECO:0000256" key="1">
    <source>
        <dbReference type="SAM" id="Phobius"/>
    </source>
</evidence>
<reference evidence="3" key="1">
    <citation type="journal article" date="2013" name="Genome Biol.">
        <title>Draft genome of the mountain pine beetle, Dendroctonus ponderosae Hopkins, a major forest pest.</title>
        <authorList>
            <person name="Keeling C.I."/>
            <person name="Yuen M.M."/>
            <person name="Liao N.Y."/>
            <person name="Docking T.R."/>
            <person name="Chan S.K."/>
            <person name="Taylor G.A."/>
            <person name="Palmquist D.L."/>
            <person name="Jackman S.D."/>
            <person name="Nguyen A."/>
            <person name="Li M."/>
            <person name="Henderson H."/>
            <person name="Janes J.K."/>
            <person name="Zhao Y."/>
            <person name="Pandoh P."/>
            <person name="Moore R."/>
            <person name="Sperling F.A."/>
            <person name="Huber D.P."/>
            <person name="Birol I."/>
            <person name="Jones S.J."/>
            <person name="Bohlmann J."/>
        </authorList>
    </citation>
    <scope>NUCLEOTIDE SEQUENCE</scope>
</reference>
<feature type="transmembrane region" description="Helical" evidence="1">
    <location>
        <begin position="84"/>
        <end position="107"/>
    </location>
</feature>
<dbReference type="Proteomes" id="UP000019118">
    <property type="component" value="Unassembled WGS sequence"/>
</dbReference>
<keyword evidence="1" id="KW-0472">Membrane</keyword>
<protein>
    <recommendedName>
        <fullName evidence="4">MARVEL domain-containing protein</fullName>
    </recommendedName>
</protein>
<organism evidence="2 3">
    <name type="scientific">Dendroctonus ponderosae</name>
    <name type="common">Mountain pine beetle</name>
    <dbReference type="NCBI Taxonomy" id="77166"/>
    <lineage>
        <taxon>Eukaryota</taxon>
        <taxon>Metazoa</taxon>
        <taxon>Ecdysozoa</taxon>
        <taxon>Arthropoda</taxon>
        <taxon>Hexapoda</taxon>
        <taxon>Insecta</taxon>
        <taxon>Pterygota</taxon>
        <taxon>Neoptera</taxon>
        <taxon>Endopterygota</taxon>
        <taxon>Coleoptera</taxon>
        <taxon>Polyphaga</taxon>
        <taxon>Cucujiformia</taxon>
        <taxon>Curculionidae</taxon>
        <taxon>Scolytinae</taxon>
        <taxon>Dendroctonus</taxon>
    </lineage>
</organism>